<dbReference type="Proteomes" id="UP001501009">
    <property type="component" value="Unassembled WGS sequence"/>
</dbReference>
<evidence type="ECO:0000313" key="2">
    <source>
        <dbReference type="Proteomes" id="UP001501009"/>
    </source>
</evidence>
<keyword evidence="2" id="KW-1185">Reference proteome</keyword>
<proteinExistence type="predicted"/>
<comment type="caution">
    <text evidence="1">The sequence shown here is derived from an EMBL/GenBank/DDBJ whole genome shotgun (WGS) entry which is preliminary data.</text>
</comment>
<evidence type="ECO:0000313" key="1">
    <source>
        <dbReference type="EMBL" id="GAA3829652.1"/>
    </source>
</evidence>
<organism evidence="1 2">
    <name type="scientific">Streptomyces coacervatus</name>
    <dbReference type="NCBI Taxonomy" id="647381"/>
    <lineage>
        <taxon>Bacteria</taxon>
        <taxon>Bacillati</taxon>
        <taxon>Actinomycetota</taxon>
        <taxon>Actinomycetes</taxon>
        <taxon>Kitasatosporales</taxon>
        <taxon>Streptomycetaceae</taxon>
        <taxon>Streptomyces</taxon>
    </lineage>
</organism>
<dbReference type="EMBL" id="BAABDE010000029">
    <property type="protein sequence ID" value="GAA3829652.1"/>
    <property type="molecule type" value="Genomic_DNA"/>
</dbReference>
<protein>
    <recommendedName>
        <fullName evidence="3">DUF1326 domain-containing protein</fullName>
    </recommendedName>
</protein>
<evidence type="ECO:0008006" key="3">
    <source>
        <dbReference type="Google" id="ProtNLM"/>
    </source>
</evidence>
<dbReference type="InterPro" id="IPR009758">
    <property type="entry name" value="DUF1326"/>
</dbReference>
<gene>
    <name evidence="1" type="ORF">GCM10022403_073620</name>
</gene>
<sequence length="173" mass="18090">MPADTERCQVTLVFHVDRGDVEGVDVGGLTVALLADAPGQMSLGGWRVGLFLDEAASAEQAEKLQGVFSGTKGGPPEILTPLVGEIAGVETAPITFESKDRTHRVTIGDSVDIEVEDFFLEGASEGATLHGITITPNPVVTIAKSTVARIRAFGLDLDLAGHNAHSAPFAWSV</sequence>
<reference evidence="2" key="1">
    <citation type="journal article" date="2019" name="Int. J. Syst. Evol. Microbiol.">
        <title>The Global Catalogue of Microorganisms (GCM) 10K type strain sequencing project: providing services to taxonomists for standard genome sequencing and annotation.</title>
        <authorList>
            <consortium name="The Broad Institute Genomics Platform"/>
            <consortium name="The Broad Institute Genome Sequencing Center for Infectious Disease"/>
            <person name="Wu L."/>
            <person name="Ma J."/>
        </authorList>
    </citation>
    <scope>NUCLEOTIDE SEQUENCE [LARGE SCALE GENOMIC DNA]</scope>
    <source>
        <strain evidence="2">JCM 17138</strain>
    </source>
</reference>
<dbReference type="Pfam" id="PF07040">
    <property type="entry name" value="DUF1326"/>
    <property type="match status" value="1"/>
</dbReference>
<name>A0ABP7IYV1_9ACTN</name>
<accession>A0ABP7IYV1</accession>